<sequence length="672" mass="74175">MAGDASTLITKRLHISGLTSQFNRAALSERLSSFGTVLDLEGSDDSYVNAVGERRPYAFVTLRTTPQQLAKCMNTLSGAVWKGAKLRVGEAKPPWHERLAAERTKHTPADEQCTALEKRKKQLRKRPWIGMEAHDMRPMTLERVNETHAWGWKSTPAGHLIRPMHMRPSHPIPKPADHEMRANLHGRHALSRAPRVTIDPTRYHREHLSERMFDAMTDHDDTHLHWVWDSDAHEWLAYNEKGHCVGQEAGPARRTRPVQLPLGPSGDSCASWGVHRMDSDREEESLEPTSPSHDVPDALFDKSEVSEELFDTPPQTKSTSWWDEPEPEWKLEPKPAPSRSPTPERPSNASGQHLDSMHDREATYSTAEPWNDSDFSDGYEETEHAPASSTNERERALGMLQSMFGSQDSEAPEPAESSSILMPDEGRSEVHAAVEGRPLAGEGNSSVHATLHADQIKGPTTASAPSSSTVLPARSLQQQQATAHDAPAASHTADGDADGDATANPIRLDRLKDMFQPTEESGAFTLFGDIDEENMSMDDDAVAGILGHASARTESDHADQRLSRPPTSSTTTAAATTHIPPFTTPFTLSQQIPSLLPTLFQLGSTPFWQVDSDEAIRENWLAKRSELTQTYRSMHRDAIKKRRRRVAGSRAAGAEHGGSAPIRGVLQDPSSA</sequence>
<dbReference type="PANTHER" id="PTHR48029">
    <property type="entry name" value="NUCLEOLAR PROTEIN 8"/>
    <property type="match status" value="1"/>
</dbReference>
<dbReference type="InterPro" id="IPR035979">
    <property type="entry name" value="RBD_domain_sf"/>
</dbReference>
<dbReference type="PROSITE" id="PS50102">
    <property type="entry name" value="RRM"/>
    <property type="match status" value="1"/>
</dbReference>
<feature type="compositionally biased region" description="Basic and acidic residues" evidence="3">
    <location>
        <begin position="424"/>
        <end position="434"/>
    </location>
</feature>
<dbReference type="STRING" id="425265.A8PTF3"/>
<dbReference type="InterPro" id="IPR000504">
    <property type="entry name" value="RRM_dom"/>
</dbReference>
<evidence type="ECO:0000256" key="1">
    <source>
        <dbReference type="ARBA" id="ARBA00022884"/>
    </source>
</evidence>
<feature type="region of interest" description="Disordered" evidence="3">
    <location>
        <begin position="247"/>
        <end position="503"/>
    </location>
</feature>
<feature type="compositionally biased region" description="Pro residues" evidence="3">
    <location>
        <begin position="334"/>
        <end position="344"/>
    </location>
</feature>
<evidence type="ECO:0000259" key="4">
    <source>
        <dbReference type="PROSITE" id="PS50102"/>
    </source>
</evidence>
<feature type="compositionally biased region" description="Low complexity" evidence="3">
    <location>
        <begin position="459"/>
        <end position="473"/>
    </location>
</feature>
<organism evidence="5 6">
    <name type="scientific">Malassezia globosa (strain ATCC MYA-4612 / CBS 7966)</name>
    <name type="common">Dandruff-associated fungus</name>
    <dbReference type="NCBI Taxonomy" id="425265"/>
    <lineage>
        <taxon>Eukaryota</taxon>
        <taxon>Fungi</taxon>
        <taxon>Dikarya</taxon>
        <taxon>Basidiomycota</taxon>
        <taxon>Ustilaginomycotina</taxon>
        <taxon>Malasseziomycetes</taxon>
        <taxon>Malasseziales</taxon>
        <taxon>Malasseziaceae</taxon>
        <taxon>Malassezia</taxon>
    </lineage>
</organism>
<dbReference type="KEGG" id="mgl:MGL_0415"/>
<feature type="compositionally biased region" description="Basic and acidic residues" evidence="3">
    <location>
        <begin position="551"/>
        <end position="562"/>
    </location>
</feature>
<proteinExistence type="predicted"/>
<dbReference type="GeneID" id="5856946"/>
<feature type="compositionally biased region" description="Low complexity" evidence="3">
    <location>
        <begin position="565"/>
        <end position="574"/>
    </location>
</feature>
<evidence type="ECO:0000313" key="5">
    <source>
        <dbReference type="EMBL" id="EDP45426.1"/>
    </source>
</evidence>
<dbReference type="InParanoid" id="A8PTF3"/>
<comment type="caution">
    <text evidence="5">The sequence shown here is derived from an EMBL/GenBank/DDBJ whole genome shotgun (WGS) entry which is preliminary data.</text>
</comment>
<dbReference type="EMBL" id="AAYY01000001">
    <property type="protein sequence ID" value="EDP45426.1"/>
    <property type="molecule type" value="Genomic_DNA"/>
</dbReference>
<evidence type="ECO:0000256" key="2">
    <source>
        <dbReference type="PROSITE-ProRule" id="PRU00176"/>
    </source>
</evidence>
<dbReference type="FunCoup" id="A8PTF3">
    <property type="interactions" value="31"/>
</dbReference>
<dbReference type="OMA" id="RKRPWIG"/>
<name>A8PTF3_MALGO</name>
<dbReference type="InterPro" id="IPR012677">
    <property type="entry name" value="Nucleotide-bd_a/b_plait_sf"/>
</dbReference>
<feature type="compositionally biased region" description="Basic residues" evidence="3">
    <location>
        <begin position="638"/>
        <end position="647"/>
    </location>
</feature>
<feature type="domain" description="RRM" evidence="4">
    <location>
        <begin position="11"/>
        <end position="93"/>
    </location>
</feature>
<keyword evidence="1 2" id="KW-0694">RNA-binding</keyword>
<keyword evidence="6" id="KW-1185">Reference proteome</keyword>
<protein>
    <recommendedName>
        <fullName evidence="4">RRM domain-containing protein</fullName>
    </recommendedName>
</protein>
<accession>A8PTF3</accession>
<dbReference type="SUPFAM" id="SSF54928">
    <property type="entry name" value="RNA-binding domain, RBD"/>
    <property type="match status" value="1"/>
</dbReference>
<dbReference type="GO" id="GO:0003723">
    <property type="term" value="F:RNA binding"/>
    <property type="evidence" value="ECO:0007669"/>
    <property type="project" value="UniProtKB-UniRule"/>
</dbReference>
<evidence type="ECO:0000313" key="6">
    <source>
        <dbReference type="Proteomes" id="UP000008837"/>
    </source>
</evidence>
<dbReference type="RefSeq" id="XP_001732640.1">
    <property type="nucleotide sequence ID" value="XM_001732588.1"/>
</dbReference>
<feature type="region of interest" description="Disordered" evidence="3">
    <location>
        <begin position="635"/>
        <end position="672"/>
    </location>
</feature>
<dbReference type="OrthoDB" id="21643at2759"/>
<dbReference type="Proteomes" id="UP000008837">
    <property type="component" value="Unassembled WGS sequence"/>
</dbReference>
<dbReference type="AlphaFoldDB" id="A8PTF3"/>
<dbReference type="Gene3D" id="3.30.70.330">
    <property type="match status" value="1"/>
</dbReference>
<feature type="region of interest" description="Disordered" evidence="3">
    <location>
        <begin position="551"/>
        <end position="574"/>
    </location>
</feature>
<reference evidence="5 6" key="1">
    <citation type="journal article" date="2007" name="Proc. Natl. Acad. Sci. U.S.A.">
        <title>Dandruff-associated Malassezia genomes reveal convergent and divergent virulence traits shared with plant and human fungal pathogens.</title>
        <authorList>
            <person name="Xu J."/>
            <person name="Saunders C.W."/>
            <person name="Hu P."/>
            <person name="Grant R.A."/>
            <person name="Boekhout T."/>
            <person name="Kuramae E.E."/>
            <person name="Kronstad J.W."/>
            <person name="Deangelis Y.M."/>
            <person name="Reeder N.L."/>
            <person name="Johnstone K.R."/>
            <person name="Leland M."/>
            <person name="Fieno A.M."/>
            <person name="Begley W.M."/>
            <person name="Sun Y."/>
            <person name="Lacey M.P."/>
            <person name="Chaudhary T."/>
            <person name="Keough T."/>
            <person name="Chu L."/>
            <person name="Sears R."/>
            <person name="Yuan B."/>
            <person name="Dawson T.L.Jr."/>
        </authorList>
    </citation>
    <scope>NUCLEOTIDE SEQUENCE [LARGE SCALE GENOMIC DNA]</scope>
    <source>
        <strain evidence="6">ATCC MYA-4612 / CBS 7966</strain>
    </source>
</reference>
<dbReference type="VEuPathDB" id="FungiDB:MGL_0415"/>
<gene>
    <name evidence="5" type="ORF">MGL_0415</name>
</gene>
<evidence type="ECO:0000256" key="3">
    <source>
        <dbReference type="SAM" id="MobiDB-lite"/>
    </source>
</evidence>
<dbReference type="PANTHER" id="PTHR48029:SF1">
    <property type="entry name" value="NUCLEOLAR PROTEIN 8"/>
    <property type="match status" value="1"/>
</dbReference>
<feature type="compositionally biased region" description="Basic and acidic residues" evidence="3">
    <location>
        <begin position="294"/>
        <end position="305"/>
    </location>
</feature>